<organism evidence="6 7">
    <name type="scientific">Intrasporangium calvum (strain ATCC 23552 / DSM 43043 / JCM 3097 / NBRC 12989 / NCIMB 10167 / NRRL B-3866 / 7 KIP)</name>
    <dbReference type="NCBI Taxonomy" id="710696"/>
    <lineage>
        <taxon>Bacteria</taxon>
        <taxon>Bacillati</taxon>
        <taxon>Actinomycetota</taxon>
        <taxon>Actinomycetes</taxon>
        <taxon>Micrococcales</taxon>
        <taxon>Intrasporangiaceae</taxon>
        <taxon>Intrasporangium</taxon>
    </lineage>
</organism>
<gene>
    <name evidence="6" type="ordered locus">Intca_2294</name>
</gene>
<evidence type="ECO:0000256" key="1">
    <source>
        <dbReference type="ARBA" id="ARBA00022679"/>
    </source>
</evidence>
<dbReference type="eggNOG" id="COG1670">
    <property type="taxonomic scope" value="Bacteria"/>
</dbReference>
<reference evidence="6 7" key="1">
    <citation type="journal article" date="2010" name="Stand. Genomic Sci.">
        <title>Complete genome sequence of Intrasporangium calvum type strain (7 KIP).</title>
        <authorList>
            <person name="Del Rio T.G."/>
            <person name="Chertkov O."/>
            <person name="Yasawong M."/>
            <person name="Lucas S."/>
            <person name="Deshpande S."/>
            <person name="Cheng J.F."/>
            <person name="Detter C."/>
            <person name="Tapia R."/>
            <person name="Han C."/>
            <person name="Goodwin L."/>
            <person name="Pitluck S."/>
            <person name="Liolios K."/>
            <person name="Ivanova N."/>
            <person name="Mavromatis K."/>
            <person name="Pati A."/>
            <person name="Chen A."/>
            <person name="Palaniappan K."/>
            <person name="Land M."/>
            <person name="Hauser L."/>
            <person name="Chang Y.J."/>
            <person name="Jeffries C.D."/>
            <person name="Rohde M."/>
            <person name="Pukall R."/>
            <person name="Sikorski J."/>
            <person name="Goker M."/>
            <person name="Woyke T."/>
            <person name="Bristow J."/>
            <person name="Eisen J.A."/>
            <person name="Markowitz V."/>
            <person name="Hugenholtz P."/>
            <person name="Kyrpides N.C."/>
            <person name="Klenk H.P."/>
            <person name="Lapidus A."/>
        </authorList>
    </citation>
    <scope>NUCLEOTIDE SEQUENCE [LARGE SCALE GENOMIC DNA]</scope>
    <source>
        <strain evidence="7">ATCC 23552 / DSM 43043 / JCM 3097 / NBRC 12989 / 7 KIP</strain>
    </source>
</reference>
<dbReference type="STRING" id="710696.Intca_2294"/>
<dbReference type="GO" id="GO:0005737">
    <property type="term" value="C:cytoplasm"/>
    <property type="evidence" value="ECO:0007669"/>
    <property type="project" value="TreeGrafter"/>
</dbReference>
<keyword evidence="1" id="KW-0808">Transferase</keyword>
<dbReference type="OrthoDB" id="5242221at2"/>
<keyword evidence="7" id="KW-1185">Reference proteome</keyword>
<dbReference type="PANTHER" id="PTHR43792">
    <property type="entry name" value="GNAT FAMILY, PUTATIVE (AFU_ORTHOLOGUE AFUA_3G00765)-RELATED-RELATED"/>
    <property type="match status" value="1"/>
</dbReference>
<evidence type="ECO:0000256" key="2">
    <source>
        <dbReference type="ARBA" id="ARBA00023315"/>
    </source>
</evidence>
<dbReference type="SUPFAM" id="SSF55729">
    <property type="entry name" value="Acyl-CoA N-acyltransferases (Nat)"/>
    <property type="match status" value="1"/>
</dbReference>
<feature type="region of interest" description="Disordered" evidence="4">
    <location>
        <begin position="1"/>
        <end position="23"/>
    </location>
</feature>
<dbReference type="AlphaFoldDB" id="E6SF14"/>
<name>E6SF14_INTC7</name>
<dbReference type="InterPro" id="IPR016181">
    <property type="entry name" value="Acyl_CoA_acyltransferase"/>
</dbReference>
<accession>E6SF14</accession>
<keyword evidence="2" id="KW-0012">Acyltransferase</keyword>
<evidence type="ECO:0000259" key="5">
    <source>
        <dbReference type="Pfam" id="PF13302"/>
    </source>
</evidence>
<dbReference type="InterPro" id="IPR000182">
    <property type="entry name" value="GNAT_dom"/>
</dbReference>
<dbReference type="EMBL" id="CP002343">
    <property type="protein sequence ID" value="ADU48803.1"/>
    <property type="molecule type" value="Genomic_DNA"/>
</dbReference>
<evidence type="ECO:0000313" key="7">
    <source>
        <dbReference type="Proteomes" id="UP000008914"/>
    </source>
</evidence>
<evidence type="ECO:0000256" key="4">
    <source>
        <dbReference type="SAM" id="MobiDB-lite"/>
    </source>
</evidence>
<dbReference type="PANTHER" id="PTHR43792:SF8">
    <property type="entry name" value="[RIBOSOMAL PROTEIN US5]-ALANINE N-ACETYLTRANSFERASE"/>
    <property type="match status" value="1"/>
</dbReference>
<dbReference type="KEGG" id="ica:Intca_2294"/>
<dbReference type="RefSeq" id="WP_013493118.1">
    <property type="nucleotide sequence ID" value="NC_014830.1"/>
</dbReference>
<dbReference type="Gene3D" id="3.40.630.30">
    <property type="match status" value="1"/>
</dbReference>
<proteinExistence type="inferred from homology"/>
<dbReference type="GO" id="GO:0008999">
    <property type="term" value="F:protein-N-terminal-alanine acetyltransferase activity"/>
    <property type="evidence" value="ECO:0007669"/>
    <property type="project" value="TreeGrafter"/>
</dbReference>
<feature type="domain" description="N-acetyltransferase" evidence="5">
    <location>
        <begin position="15"/>
        <end position="156"/>
    </location>
</feature>
<protein>
    <recommendedName>
        <fullName evidence="5">N-acetyltransferase domain-containing protein</fullName>
    </recommendedName>
</protein>
<sequence>MSADAAAPVPVRGDRVEVRPPAPADDGAYAAAVTRSAQRLSEFAVPDPYNLPAIIASQSATYRTFMVHALEPEDGHGLVGRANVANVVRGSFNSATIGYDAYDPYVGKGLFAEGLQLILDLVFGDEPQGMGLHRIEANIQPANVRSAGLVRSVGFTHEGFSRDFLNLPGTDGRRAWRDHDRYTMLADDWPAAPYRHEPWRRVAAVVAGPPALDQRGLAPQLASELAVPLFSASVVPAVATLFELLRASPVGGVIEAKVAGPELRMGLARASLDPAVVPVFEPMHDASKRDVVAKALRVRAAFAARER</sequence>
<dbReference type="Pfam" id="PF13302">
    <property type="entry name" value="Acetyltransf_3"/>
    <property type="match status" value="1"/>
</dbReference>
<evidence type="ECO:0000256" key="3">
    <source>
        <dbReference type="ARBA" id="ARBA00038502"/>
    </source>
</evidence>
<comment type="similarity">
    <text evidence="3">Belongs to the acetyltransferase family. RimJ subfamily.</text>
</comment>
<evidence type="ECO:0000313" key="6">
    <source>
        <dbReference type="EMBL" id="ADU48803.1"/>
    </source>
</evidence>
<dbReference type="Proteomes" id="UP000008914">
    <property type="component" value="Chromosome"/>
</dbReference>
<dbReference type="HOGENOM" id="CLU_905445_0_0_11"/>
<dbReference type="InterPro" id="IPR051531">
    <property type="entry name" value="N-acetyltransferase"/>
</dbReference>